<protein>
    <submittedName>
        <fullName evidence="1">193_t:CDS:1</fullName>
    </submittedName>
</protein>
<gene>
    <name evidence="1" type="ORF">DERYTH_LOCUS6360</name>
</gene>
<name>A0A9N9BNJ2_9GLOM</name>
<comment type="caution">
    <text evidence="1">The sequence shown here is derived from an EMBL/GenBank/DDBJ whole genome shotgun (WGS) entry which is preliminary data.</text>
</comment>
<organism evidence="1 2">
    <name type="scientific">Dentiscutata erythropus</name>
    <dbReference type="NCBI Taxonomy" id="1348616"/>
    <lineage>
        <taxon>Eukaryota</taxon>
        <taxon>Fungi</taxon>
        <taxon>Fungi incertae sedis</taxon>
        <taxon>Mucoromycota</taxon>
        <taxon>Glomeromycotina</taxon>
        <taxon>Glomeromycetes</taxon>
        <taxon>Diversisporales</taxon>
        <taxon>Gigasporaceae</taxon>
        <taxon>Dentiscutata</taxon>
    </lineage>
</organism>
<evidence type="ECO:0000313" key="1">
    <source>
        <dbReference type="EMBL" id="CAG8574223.1"/>
    </source>
</evidence>
<dbReference type="Proteomes" id="UP000789405">
    <property type="component" value="Unassembled WGS sequence"/>
</dbReference>
<feature type="non-terminal residue" evidence="1">
    <location>
        <position position="123"/>
    </location>
</feature>
<keyword evidence="2" id="KW-1185">Reference proteome</keyword>
<dbReference type="OrthoDB" id="2307830at2759"/>
<proteinExistence type="predicted"/>
<reference evidence="1" key="1">
    <citation type="submission" date="2021-06" db="EMBL/GenBank/DDBJ databases">
        <authorList>
            <person name="Kallberg Y."/>
            <person name="Tangrot J."/>
            <person name="Rosling A."/>
        </authorList>
    </citation>
    <scope>NUCLEOTIDE SEQUENCE</scope>
    <source>
        <strain evidence="1">MA453B</strain>
    </source>
</reference>
<dbReference type="EMBL" id="CAJVPY010002861">
    <property type="protein sequence ID" value="CAG8574223.1"/>
    <property type="molecule type" value="Genomic_DNA"/>
</dbReference>
<accession>A0A9N9BNJ2</accession>
<evidence type="ECO:0000313" key="2">
    <source>
        <dbReference type="Proteomes" id="UP000789405"/>
    </source>
</evidence>
<dbReference type="AlphaFoldDB" id="A0A9N9BNJ2"/>
<sequence length="123" mass="13576">NTAPHHKEDTKFFPCFNDSYYTPPIKGLNVIIVPDPLVAGKDAKFNVSGKLAYDIVPGTFLEIKFEASSTNQTISTFTQFFNGSYPAANTSFLIEAPNVPVSSNLTRGDKINVMLFVKQIEIN</sequence>